<accession>A5BU23</accession>
<proteinExistence type="predicted"/>
<gene>
    <name evidence="1" type="ORF">VITISV_014929</name>
</gene>
<reference evidence="1" key="1">
    <citation type="journal article" date="2007" name="PLoS ONE">
        <title>The first genome sequence of an elite grapevine cultivar (Pinot noir Vitis vinifera L.): coping with a highly heterozygous genome.</title>
        <authorList>
            <person name="Velasco R."/>
            <person name="Zharkikh A."/>
            <person name="Troggio M."/>
            <person name="Cartwright D.A."/>
            <person name="Cestaro A."/>
            <person name="Pruss D."/>
            <person name="Pindo M."/>
            <person name="FitzGerald L.M."/>
            <person name="Vezzulli S."/>
            <person name="Reid J."/>
            <person name="Malacarne G."/>
            <person name="Iliev D."/>
            <person name="Coppola G."/>
            <person name="Wardell B."/>
            <person name="Micheletti D."/>
            <person name="Macalma T."/>
            <person name="Facci M."/>
            <person name="Mitchell J.T."/>
            <person name="Perazzolli M."/>
            <person name="Eldredge G."/>
            <person name="Gatto P."/>
            <person name="Oyzerski R."/>
            <person name="Moretto M."/>
            <person name="Gutin N."/>
            <person name="Stefanini M."/>
            <person name="Chen Y."/>
            <person name="Segala C."/>
            <person name="Davenport C."/>
            <person name="Dematte L."/>
            <person name="Mraz A."/>
            <person name="Battilana J."/>
            <person name="Stormo K."/>
            <person name="Costa F."/>
            <person name="Tao Q."/>
            <person name="Si-Ammour A."/>
            <person name="Harkins T."/>
            <person name="Lackey A."/>
            <person name="Perbost C."/>
            <person name="Taillon B."/>
            <person name="Stella A."/>
            <person name="Solovyev V."/>
            <person name="Fawcett J.A."/>
            <person name="Sterck L."/>
            <person name="Vandepoele K."/>
            <person name="Grando S.M."/>
            <person name="Toppo S."/>
            <person name="Moser C."/>
            <person name="Lanchbury J."/>
            <person name="Bogden R."/>
            <person name="Skolnick M."/>
            <person name="Sgaramella V."/>
            <person name="Bhatnagar S.K."/>
            <person name="Fontana P."/>
            <person name="Gutin A."/>
            <person name="Van de Peer Y."/>
            <person name="Salamini F."/>
            <person name="Viola R."/>
        </authorList>
    </citation>
    <scope>NUCLEOTIDE SEQUENCE</scope>
</reference>
<name>A5BU23_VITVI</name>
<sequence length="190" mass="21615">MDVSLESKSLPSVGYSRKSYLPTTSQRLARDKLVHLYGWRSLALSSVGPGSFRRTPQHCAKWVLSHPGRRYQMIRIRPSREVETLSFSIRRHNSGREQIGSSWVQIGGSRAQNLSRYVVRTPSDGVSGRPVWVRSTPKMKLSCHDRLDRVSFVMKTRQDNDMSDRTSVVYAKNNNELSSSIRSGADFDKN</sequence>
<dbReference type="AlphaFoldDB" id="A5BU23"/>
<organism evidence="1">
    <name type="scientific">Vitis vinifera</name>
    <name type="common">Grape</name>
    <dbReference type="NCBI Taxonomy" id="29760"/>
    <lineage>
        <taxon>Eukaryota</taxon>
        <taxon>Viridiplantae</taxon>
        <taxon>Streptophyta</taxon>
        <taxon>Embryophyta</taxon>
        <taxon>Tracheophyta</taxon>
        <taxon>Spermatophyta</taxon>
        <taxon>Magnoliopsida</taxon>
        <taxon>eudicotyledons</taxon>
        <taxon>Gunneridae</taxon>
        <taxon>Pentapetalae</taxon>
        <taxon>rosids</taxon>
        <taxon>Vitales</taxon>
        <taxon>Vitaceae</taxon>
        <taxon>Viteae</taxon>
        <taxon>Vitis</taxon>
    </lineage>
</organism>
<dbReference type="ExpressionAtlas" id="A5BU23">
    <property type="expression patterns" value="baseline"/>
</dbReference>
<evidence type="ECO:0000313" key="1">
    <source>
        <dbReference type="EMBL" id="CAN75003.1"/>
    </source>
</evidence>
<protein>
    <submittedName>
        <fullName evidence="1">Uncharacterized protein</fullName>
    </submittedName>
</protein>
<dbReference type="EMBL" id="AM471099">
    <property type="protein sequence ID" value="CAN75003.1"/>
    <property type="molecule type" value="Genomic_DNA"/>
</dbReference>